<name>A0A834TM96_9FABA</name>
<organism evidence="2 3">
    <name type="scientific">Senna tora</name>
    <dbReference type="NCBI Taxonomy" id="362788"/>
    <lineage>
        <taxon>Eukaryota</taxon>
        <taxon>Viridiplantae</taxon>
        <taxon>Streptophyta</taxon>
        <taxon>Embryophyta</taxon>
        <taxon>Tracheophyta</taxon>
        <taxon>Spermatophyta</taxon>
        <taxon>Magnoliopsida</taxon>
        <taxon>eudicotyledons</taxon>
        <taxon>Gunneridae</taxon>
        <taxon>Pentapetalae</taxon>
        <taxon>rosids</taxon>
        <taxon>fabids</taxon>
        <taxon>Fabales</taxon>
        <taxon>Fabaceae</taxon>
        <taxon>Caesalpinioideae</taxon>
        <taxon>Cassia clade</taxon>
        <taxon>Senna</taxon>
    </lineage>
</organism>
<dbReference type="AlphaFoldDB" id="A0A834TM96"/>
<dbReference type="Proteomes" id="UP000634136">
    <property type="component" value="Unassembled WGS sequence"/>
</dbReference>
<keyword evidence="3" id="KW-1185">Reference proteome</keyword>
<proteinExistence type="predicted"/>
<reference evidence="2" key="1">
    <citation type="submission" date="2020-09" db="EMBL/GenBank/DDBJ databases">
        <title>Genome-Enabled Discovery of Anthraquinone Biosynthesis in Senna tora.</title>
        <authorList>
            <person name="Kang S.-H."/>
            <person name="Pandey R.P."/>
            <person name="Lee C.-M."/>
            <person name="Sim J.-S."/>
            <person name="Jeong J.-T."/>
            <person name="Choi B.-S."/>
            <person name="Jung M."/>
            <person name="Ginzburg D."/>
            <person name="Zhao K."/>
            <person name="Won S.Y."/>
            <person name="Oh T.-J."/>
            <person name="Yu Y."/>
            <person name="Kim N.-H."/>
            <person name="Lee O.R."/>
            <person name="Lee T.-H."/>
            <person name="Bashyal P."/>
            <person name="Kim T.-S."/>
            <person name="Lee W.-H."/>
            <person name="Kawkins C."/>
            <person name="Kim C.-K."/>
            <person name="Kim J.S."/>
            <person name="Ahn B.O."/>
            <person name="Rhee S.Y."/>
            <person name="Sohng J.K."/>
        </authorList>
    </citation>
    <scope>NUCLEOTIDE SEQUENCE</scope>
    <source>
        <tissue evidence="2">Leaf</tissue>
    </source>
</reference>
<evidence type="ECO:0000313" key="2">
    <source>
        <dbReference type="EMBL" id="KAF7824057.1"/>
    </source>
</evidence>
<evidence type="ECO:0000256" key="1">
    <source>
        <dbReference type="SAM" id="MobiDB-lite"/>
    </source>
</evidence>
<feature type="compositionally biased region" description="Polar residues" evidence="1">
    <location>
        <begin position="1"/>
        <end position="19"/>
    </location>
</feature>
<gene>
    <name evidence="2" type="ORF">G2W53_022201</name>
</gene>
<evidence type="ECO:0000313" key="3">
    <source>
        <dbReference type="Proteomes" id="UP000634136"/>
    </source>
</evidence>
<comment type="caution">
    <text evidence="2">The sequence shown here is derived from an EMBL/GenBank/DDBJ whole genome shotgun (WGS) entry which is preliminary data.</text>
</comment>
<dbReference type="EMBL" id="JAAIUW010000007">
    <property type="protein sequence ID" value="KAF7824057.1"/>
    <property type="molecule type" value="Genomic_DNA"/>
</dbReference>
<sequence length="46" mass="5189">MKTQESSKNPKVRTLSSPLKENDNLKRSNKKVKRSEGSDEGVDTQI</sequence>
<feature type="region of interest" description="Disordered" evidence="1">
    <location>
        <begin position="1"/>
        <end position="46"/>
    </location>
</feature>
<accession>A0A834TM96</accession>
<protein>
    <submittedName>
        <fullName evidence="2">Uncharacterized protein</fullName>
    </submittedName>
</protein>